<comment type="caution">
    <text evidence="2">The sequence shown here is derived from an EMBL/GenBank/DDBJ whole genome shotgun (WGS) entry which is preliminary data.</text>
</comment>
<dbReference type="AlphaFoldDB" id="A0A066RKV4"/>
<keyword evidence="3" id="KW-1185">Reference proteome</keyword>
<proteinExistence type="predicted"/>
<sequence>MGKTTRLKRSEPGHVSVEPEKRSHRDKKKEKVEQAQQNRANEKKKLQSALSTGNVDDLATPAPKNTIKPTYPRKRNDH</sequence>
<protein>
    <submittedName>
        <fullName evidence="2">Uncharacterized protein</fullName>
    </submittedName>
</protein>
<feature type="region of interest" description="Disordered" evidence="1">
    <location>
        <begin position="1"/>
        <end position="78"/>
    </location>
</feature>
<dbReference type="EMBL" id="JMIB01000027">
    <property type="protein sequence ID" value="KDM90979.1"/>
    <property type="molecule type" value="Genomic_DNA"/>
</dbReference>
<reference evidence="2 3" key="1">
    <citation type="submission" date="2014-04" db="EMBL/GenBank/DDBJ databases">
        <title>Draft genome sequence of Photobacterium halotolerans S2753: a solonamide, ngercheumicin and holomycin producer.</title>
        <authorList>
            <person name="Machado H.R."/>
            <person name="Gram L."/>
        </authorList>
    </citation>
    <scope>NUCLEOTIDE SEQUENCE [LARGE SCALE GENOMIC DNA]</scope>
    <source>
        <strain evidence="2 3">S2753</strain>
    </source>
</reference>
<evidence type="ECO:0000313" key="2">
    <source>
        <dbReference type="EMBL" id="KDM90979.1"/>
    </source>
</evidence>
<feature type="compositionally biased region" description="Basic and acidic residues" evidence="1">
    <location>
        <begin position="8"/>
        <end position="33"/>
    </location>
</feature>
<organism evidence="2 3">
    <name type="scientific">Photobacterium galatheae</name>
    <dbReference type="NCBI Taxonomy" id="1654360"/>
    <lineage>
        <taxon>Bacteria</taxon>
        <taxon>Pseudomonadati</taxon>
        <taxon>Pseudomonadota</taxon>
        <taxon>Gammaproteobacteria</taxon>
        <taxon>Vibrionales</taxon>
        <taxon>Vibrionaceae</taxon>
        <taxon>Photobacterium</taxon>
    </lineage>
</organism>
<dbReference type="Proteomes" id="UP000027192">
    <property type="component" value="Unassembled WGS sequence"/>
</dbReference>
<gene>
    <name evidence="2" type="ORF">EA58_14605</name>
</gene>
<name>A0A066RKV4_9GAMM</name>
<evidence type="ECO:0000256" key="1">
    <source>
        <dbReference type="SAM" id="MobiDB-lite"/>
    </source>
</evidence>
<evidence type="ECO:0000313" key="3">
    <source>
        <dbReference type="Proteomes" id="UP000027192"/>
    </source>
</evidence>
<accession>A0A066RKV4</accession>